<feature type="transmembrane region" description="Helical" evidence="2">
    <location>
        <begin position="124"/>
        <end position="147"/>
    </location>
</feature>
<evidence type="ECO:0000256" key="2">
    <source>
        <dbReference type="SAM" id="Phobius"/>
    </source>
</evidence>
<keyword evidence="2" id="KW-0472">Membrane</keyword>
<keyword evidence="4" id="KW-1185">Reference proteome</keyword>
<reference evidence="3 4" key="1">
    <citation type="submission" date="2019-02" db="EMBL/GenBank/DDBJ databases">
        <authorList>
            <person name="Khodamoradi S."/>
            <person name="Hahnke R.L."/>
            <person name="Kaempfer P."/>
            <person name="Schumann P."/>
            <person name="Rohde M."/>
            <person name="Steinert M."/>
            <person name="Luzhetskyy A."/>
            <person name="Wink J."/>
            <person name="Ruckert C."/>
        </authorList>
    </citation>
    <scope>NUCLEOTIDE SEQUENCE [LARGE SCALE GENOMIC DNA]</scope>
    <source>
        <strain evidence="3 4">M2</strain>
    </source>
</reference>
<proteinExistence type="predicted"/>
<feature type="compositionally biased region" description="Basic and acidic residues" evidence="1">
    <location>
        <begin position="25"/>
        <end position="60"/>
    </location>
</feature>
<name>A0A4P6Q0P3_9ACTN</name>
<protein>
    <recommendedName>
        <fullName evidence="5">Interferon-induced transmembrane protein</fullName>
    </recommendedName>
</protein>
<dbReference type="KEGG" id="strr:EKD16_02240"/>
<dbReference type="EMBL" id="CP036455">
    <property type="protein sequence ID" value="QBI52264.1"/>
    <property type="molecule type" value="Genomic_DNA"/>
</dbReference>
<accession>A0A4P6Q0P3</accession>
<feature type="region of interest" description="Disordered" evidence="1">
    <location>
        <begin position="1"/>
        <end position="71"/>
    </location>
</feature>
<dbReference type="RefSeq" id="WP_131096845.1">
    <property type="nucleotide sequence ID" value="NZ_CP036455.1"/>
</dbReference>
<keyword evidence="2" id="KW-0812">Transmembrane</keyword>
<dbReference type="AlphaFoldDB" id="A0A4P6Q0P3"/>
<evidence type="ECO:0000256" key="1">
    <source>
        <dbReference type="SAM" id="MobiDB-lite"/>
    </source>
</evidence>
<sequence length="161" mass="17403">MSNQSLPPGASSPSDEPPRGRRGTGHREPGPRDTPPREPGPRERSREDAGAERDARRGGADGDEPQAPPAGAAGSPMMALVLHALTFLCCFNWIFGVIGIVFAVRAGHKRDQGRYVEAETLTRYSWYSLGAAAVMFFVMLVSTLWLFTQAGSLFEGVVVPY</sequence>
<organism evidence="3 4">
    <name type="scientific">Streptomonospora litoralis</name>
    <dbReference type="NCBI Taxonomy" id="2498135"/>
    <lineage>
        <taxon>Bacteria</taxon>
        <taxon>Bacillati</taxon>
        <taxon>Actinomycetota</taxon>
        <taxon>Actinomycetes</taxon>
        <taxon>Streptosporangiales</taxon>
        <taxon>Nocardiopsidaceae</taxon>
        <taxon>Streptomonospora</taxon>
    </lineage>
</organism>
<gene>
    <name evidence="3" type="ORF">EKD16_02240</name>
</gene>
<evidence type="ECO:0000313" key="4">
    <source>
        <dbReference type="Proteomes" id="UP000292235"/>
    </source>
</evidence>
<feature type="transmembrane region" description="Helical" evidence="2">
    <location>
        <begin position="80"/>
        <end position="104"/>
    </location>
</feature>
<evidence type="ECO:0000313" key="3">
    <source>
        <dbReference type="EMBL" id="QBI52264.1"/>
    </source>
</evidence>
<keyword evidence="2" id="KW-1133">Transmembrane helix</keyword>
<dbReference type="Proteomes" id="UP000292235">
    <property type="component" value="Chromosome"/>
</dbReference>
<dbReference type="OrthoDB" id="3429971at2"/>
<evidence type="ECO:0008006" key="5">
    <source>
        <dbReference type="Google" id="ProtNLM"/>
    </source>
</evidence>
<feature type="compositionally biased region" description="Polar residues" evidence="1">
    <location>
        <begin position="1"/>
        <end position="14"/>
    </location>
</feature>